<dbReference type="GeneID" id="38780967"/>
<dbReference type="InParanoid" id="A0A401GPF7"/>
<name>A0A401GPF7_9APHY</name>
<comment type="caution">
    <text evidence="1">The sequence shown here is derived from an EMBL/GenBank/DDBJ whole genome shotgun (WGS) entry which is preliminary data.</text>
</comment>
<reference evidence="1 2" key="1">
    <citation type="journal article" date="2018" name="Sci. Rep.">
        <title>Genome sequence of the cauliflower mushroom Sparassis crispa (Hanabiratake) and its association with beneficial usage.</title>
        <authorList>
            <person name="Kiyama R."/>
            <person name="Furutani Y."/>
            <person name="Kawaguchi K."/>
            <person name="Nakanishi T."/>
        </authorList>
    </citation>
    <scope>NUCLEOTIDE SEQUENCE [LARGE SCALE GENOMIC DNA]</scope>
</reference>
<accession>A0A401GPF7</accession>
<keyword evidence="2" id="KW-1185">Reference proteome</keyword>
<gene>
    <name evidence="1" type="ORF">SCP_0600270</name>
</gene>
<evidence type="ECO:0000313" key="2">
    <source>
        <dbReference type="Proteomes" id="UP000287166"/>
    </source>
</evidence>
<proteinExistence type="predicted"/>
<protein>
    <submittedName>
        <fullName evidence="1">Uncharacterized protein</fullName>
    </submittedName>
</protein>
<dbReference type="EMBL" id="BFAD01000006">
    <property type="protein sequence ID" value="GBE84050.1"/>
    <property type="molecule type" value="Genomic_DNA"/>
</dbReference>
<organism evidence="1 2">
    <name type="scientific">Sparassis crispa</name>
    <dbReference type="NCBI Taxonomy" id="139825"/>
    <lineage>
        <taxon>Eukaryota</taxon>
        <taxon>Fungi</taxon>
        <taxon>Dikarya</taxon>
        <taxon>Basidiomycota</taxon>
        <taxon>Agaricomycotina</taxon>
        <taxon>Agaricomycetes</taxon>
        <taxon>Polyporales</taxon>
        <taxon>Sparassidaceae</taxon>
        <taxon>Sparassis</taxon>
    </lineage>
</organism>
<evidence type="ECO:0000313" key="1">
    <source>
        <dbReference type="EMBL" id="GBE84050.1"/>
    </source>
</evidence>
<dbReference type="Proteomes" id="UP000287166">
    <property type="component" value="Unassembled WGS sequence"/>
</dbReference>
<dbReference type="OrthoDB" id="413520at2759"/>
<sequence length="70" mass="7449">MSTRFVSLAQARPSDSTALVDNLLEILMSCEPRNIVELVGALRAAIPSCRNGGCILTTDLHDFSDASPST</sequence>
<dbReference type="RefSeq" id="XP_027614963.1">
    <property type="nucleotide sequence ID" value="XM_027759162.1"/>
</dbReference>
<dbReference type="AlphaFoldDB" id="A0A401GPF7"/>